<evidence type="ECO:0000256" key="3">
    <source>
        <dbReference type="ARBA" id="ARBA00023125"/>
    </source>
</evidence>
<proteinExistence type="inferred from homology"/>
<dbReference type="PANTHER" id="PTHR30349:SF41">
    <property type="entry name" value="INTEGRASE_RECOMBINASE PROTEIN MJ0367-RELATED"/>
    <property type="match status" value="1"/>
</dbReference>
<feature type="domain" description="Core-binding (CB)" evidence="7">
    <location>
        <begin position="1"/>
        <end position="79"/>
    </location>
</feature>
<sequence length="291" mass="32563">MHARHLRALRRSEQTVRFYRQAVDDLERHMEREGLTPTLEGVTRGVLITCQASMTERGLKDGAIAAYMRALKGFFAWALEEELIERNPMRKLPTPSPTSEPPAAIQPHEVQAVLRACRTSPQPWRDAALVTVLYDTGIRLGELCGLRVADIDVGTGMLTIRGETSKTSARSVPLGIRSARALSRYLARERKPALPTVEQVFLSRDGTPLTHSGVSQLLNRLARETGLPRDHVAPHAWRRGFAVQALRNGADLFTVQTILGHSTLEQTRRYVRYLPADVQKTHLRTSPADRL</sequence>
<dbReference type="SUPFAM" id="SSF56349">
    <property type="entry name" value="DNA breaking-rejoining enzymes"/>
    <property type="match status" value="1"/>
</dbReference>
<evidence type="ECO:0000256" key="5">
    <source>
        <dbReference type="PROSITE-ProRule" id="PRU01248"/>
    </source>
</evidence>
<dbReference type="InterPro" id="IPR011010">
    <property type="entry name" value="DNA_brk_join_enz"/>
</dbReference>
<evidence type="ECO:0000259" key="7">
    <source>
        <dbReference type="PROSITE" id="PS51900"/>
    </source>
</evidence>
<dbReference type="InterPro" id="IPR004107">
    <property type="entry name" value="Integrase_SAM-like_N"/>
</dbReference>
<dbReference type="PANTHER" id="PTHR30349">
    <property type="entry name" value="PHAGE INTEGRASE-RELATED"/>
    <property type="match status" value="1"/>
</dbReference>
<dbReference type="InterPro" id="IPR044068">
    <property type="entry name" value="CB"/>
</dbReference>
<keyword evidence="2" id="KW-0229">DNA integration</keyword>
<dbReference type="Pfam" id="PF02899">
    <property type="entry name" value="Phage_int_SAM_1"/>
    <property type="match status" value="1"/>
</dbReference>
<evidence type="ECO:0000256" key="2">
    <source>
        <dbReference type="ARBA" id="ARBA00022908"/>
    </source>
</evidence>
<dbReference type="Proteomes" id="UP001597475">
    <property type="component" value="Unassembled WGS sequence"/>
</dbReference>
<dbReference type="InterPro" id="IPR013762">
    <property type="entry name" value="Integrase-like_cat_sf"/>
</dbReference>
<comment type="caution">
    <text evidence="8">The sequence shown here is derived from an EMBL/GenBank/DDBJ whole genome shotgun (WGS) entry which is preliminary data.</text>
</comment>
<evidence type="ECO:0000313" key="9">
    <source>
        <dbReference type="Proteomes" id="UP001597475"/>
    </source>
</evidence>
<evidence type="ECO:0000256" key="4">
    <source>
        <dbReference type="ARBA" id="ARBA00023172"/>
    </source>
</evidence>
<evidence type="ECO:0000313" key="8">
    <source>
        <dbReference type="EMBL" id="MFD2608954.1"/>
    </source>
</evidence>
<keyword evidence="9" id="KW-1185">Reference proteome</keyword>
<feature type="domain" description="Tyr recombinase" evidence="6">
    <location>
        <begin position="100"/>
        <end position="283"/>
    </location>
</feature>
<evidence type="ECO:0000256" key="1">
    <source>
        <dbReference type="ARBA" id="ARBA00008857"/>
    </source>
</evidence>
<dbReference type="Gene3D" id="1.10.443.10">
    <property type="entry name" value="Intergrase catalytic core"/>
    <property type="match status" value="1"/>
</dbReference>
<dbReference type="InterPro" id="IPR002104">
    <property type="entry name" value="Integrase_catalytic"/>
</dbReference>
<dbReference type="RefSeq" id="WP_386844058.1">
    <property type="nucleotide sequence ID" value="NZ_JBHUMK010000022.1"/>
</dbReference>
<comment type="similarity">
    <text evidence="1">Belongs to the 'phage' integrase family.</text>
</comment>
<dbReference type="Gene3D" id="1.10.150.130">
    <property type="match status" value="1"/>
</dbReference>
<dbReference type="InterPro" id="IPR010998">
    <property type="entry name" value="Integrase_recombinase_N"/>
</dbReference>
<organism evidence="8 9">
    <name type="scientific">Deinococcus taklimakanensis</name>
    <dbReference type="NCBI Taxonomy" id="536443"/>
    <lineage>
        <taxon>Bacteria</taxon>
        <taxon>Thermotogati</taxon>
        <taxon>Deinococcota</taxon>
        <taxon>Deinococci</taxon>
        <taxon>Deinococcales</taxon>
        <taxon>Deinococcaceae</taxon>
        <taxon>Deinococcus</taxon>
    </lineage>
</organism>
<dbReference type="PROSITE" id="PS51898">
    <property type="entry name" value="TYR_RECOMBINASE"/>
    <property type="match status" value="1"/>
</dbReference>
<dbReference type="Pfam" id="PF00589">
    <property type="entry name" value="Phage_integrase"/>
    <property type="match status" value="1"/>
</dbReference>
<dbReference type="InterPro" id="IPR050090">
    <property type="entry name" value="Tyrosine_recombinase_XerCD"/>
</dbReference>
<reference evidence="9" key="1">
    <citation type="journal article" date="2019" name="Int. J. Syst. Evol. Microbiol.">
        <title>The Global Catalogue of Microorganisms (GCM) 10K type strain sequencing project: providing services to taxonomists for standard genome sequencing and annotation.</title>
        <authorList>
            <consortium name="The Broad Institute Genomics Platform"/>
            <consortium name="The Broad Institute Genome Sequencing Center for Infectious Disease"/>
            <person name="Wu L."/>
            <person name="Ma J."/>
        </authorList>
    </citation>
    <scope>NUCLEOTIDE SEQUENCE [LARGE SCALE GENOMIC DNA]</scope>
    <source>
        <strain evidence="9">KCTC 33842</strain>
    </source>
</reference>
<keyword evidence="3 5" id="KW-0238">DNA-binding</keyword>
<protein>
    <submittedName>
        <fullName evidence="8">Tyrosine-type recombinase/integrase</fullName>
    </submittedName>
</protein>
<dbReference type="EMBL" id="JBHUMK010000022">
    <property type="protein sequence ID" value="MFD2608954.1"/>
    <property type="molecule type" value="Genomic_DNA"/>
</dbReference>
<gene>
    <name evidence="8" type="ORF">ACFSR9_05790</name>
</gene>
<accession>A0ABW5P127</accession>
<name>A0ABW5P127_9DEIO</name>
<keyword evidence="4" id="KW-0233">DNA recombination</keyword>
<dbReference type="PROSITE" id="PS51900">
    <property type="entry name" value="CB"/>
    <property type="match status" value="1"/>
</dbReference>
<evidence type="ECO:0000259" key="6">
    <source>
        <dbReference type="PROSITE" id="PS51898"/>
    </source>
</evidence>